<keyword evidence="10" id="KW-0677">Repeat</keyword>
<evidence type="ECO:0000256" key="21">
    <source>
        <dbReference type="SAM" id="Phobius"/>
    </source>
</evidence>
<feature type="compositionally biased region" description="Acidic residues" evidence="20">
    <location>
        <begin position="417"/>
        <end position="435"/>
    </location>
</feature>
<evidence type="ECO:0000256" key="14">
    <source>
        <dbReference type="ARBA" id="ARBA00023053"/>
    </source>
</evidence>
<dbReference type="EMBL" id="HAEB01011175">
    <property type="protein sequence ID" value="SBQ57702.1"/>
    <property type="molecule type" value="Transcribed_RNA"/>
</dbReference>
<reference evidence="23" key="2">
    <citation type="submission" date="2016-06" db="EMBL/GenBank/DDBJ databases">
        <title>The genome of a short-lived fish provides insights into sex chromosome evolution and the genetic control of aging.</title>
        <authorList>
            <person name="Reichwald K."/>
            <person name="Felder M."/>
            <person name="Petzold A."/>
            <person name="Koch P."/>
            <person name="Groth M."/>
            <person name="Platzer M."/>
        </authorList>
    </citation>
    <scope>NUCLEOTIDE SEQUENCE</scope>
    <source>
        <tissue evidence="23">Brain</tissue>
    </source>
</reference>
<feature type="transmembrane region" description="Helical" evidence="21">
    <location>
        <begin position="514"/>
        <end position="537"/>
    </location>
</feature>
<feature type="transmembrane region" description="Helical" evidence="21">
    <location>
        <begin position="614"/>
        <end position="640"/>
    </location>
</feature>
<keyword evidence="15" id="KW-0406">Ion transport</keyword>
<keyword evidence="13 21" id="KW-1133">Transmembrane helix</keyword>
<protein>
    <submittedName>
        <fullName evidence="23">Solute carrier family 24 (Sodium/potassium/calcium exchanger), member 3</fullName>
    </submittedName>
</protein>
<evidence type="ECO:0000256" key="4">
    <source>
        <dbReference type="ARBA" id="ARBA00022449"/>
    </source>
</evidence>
<dbReference type="InterPro" id="IPR004481">
    <property type="entry name" value="K/Na/Ca-exchanger"/>
</dbReference>
<evidence type="ECO:0000256" key="17">
    <source>
        <dbReference type="ARBA" id="ARBA00023180"/>
    </source>
</evidence>
<feature type="transmembrane region" description="Helical" evidence="21">
    <location>
        <begin position="557"/>
        <end position="577"/>
    </location>
</feature>
<evidence type="ECO:0000256" key="7">
    <source>
        <dbReference type="ARBA" id="ARBA00022568"/>
    </source>
</evidence>
<name>A0A1A8FF95_9TELE</name>
<accession>A0A1A8FF95</accession>
<evidence type="ECO:0000256" key="18">
    <source>
        <dbReference type="ARBA" id="ARBA00023201"/>
    </source>
</evidence>
<dbReference type="GO" id="GO:0006874">
    <property type="term" value="P:intracellular calcium ion homeostasis"/>
    <property type="evidence" value="ECO:0007669"/>
    <property type="project" value="TreeGrafter"/>
</dbReference>
<feature type="domain" description="Sodium/calcium exchanger membrane region" evidence="22">
    <location>
        <begin position="122"/>
        <end position="263"/>
    </location>
</feature>
<dbReference type="NCBIfam" id="TIGR00367">
    <property type="entry name" value="calcium/sodium antiporter"/>
    <property type="match status" value="1"/>
</dbReference>
<evidence type="ECO:0000256" key="3">
    <source>
        <dbReference type="ARBA" id="ARBA00022448"/>
    </source>
</evidence>
<dbReference type="Pfam" id="PF01699">
    <property type="entry name" value="Na_Ca_ex"/>
    <property type="match status" value="2"/>
</dbReference>
<keyword evidence="17" id="KW-0325">Glycoprotein</keyword>
<feature type="transmembrane region" description="Helical" evidence="21">
    <location>
        <begin position="221"/>
        <end position="240"/>
    </location>
</feature>
<dbReference type="GO" id="GO:0005262">
    <property type="term" value="F:calcium channel activity"/>
    <property type="evidence" value="ECO:0007669"/>
    <property type="project" value="TreeGrafter"/>
</dbReference>
<feature type="region of interest" description="Disordered" evidence="20">
    <location>
        <begin position="413"/>
        <end position="437"/>
    </location>
</feature>
<keyword evidence="9" id="KW-0732">Signal</keyword>
<evidence type="ECO:0000256" key="5">
    <source>
        <dbReference type="ARBA" id="ARBA00022475"/>
    </source>
</evidence>
<keyword evidence="16 21" id="KW-0472">Membrane</keyword>
<proteinExistence type="inferred from homology"/>
<evidence type="ECO:0000256" key="12">
    <source>
        <dbReference type="ARBA" id="ARBA00022958"/>
    </source>
</evidence>
<dbReference type="FunFam" id="1.20.1420.30:FF:000005">
    <property type="entry name" value="sodium/potassium/calcium exchanger 3 isoform X1"/>
    <property type="match status" value="1"/>
</dbReference>
<feature type="domain" description="Sodium/calcium exchanger membrane region" evidence="22">
    <location>
        <begin position="480"/>
        <end position="630"/>
    </location>
</feature>
<dbReference type="PANTHER" id="PTHR10846:SF42">
    <property type="entry name" value="SODIUM_POTASSIUM_CALCIUM EXCHANGER 3"/>
    <property type="match status" value="1"/>
</dbReference>
<evidence type="ECO:0000256" key="13">
    <source>
        <dbReference type="ARBA" id="ARBA00022989"/>
    </source>
</evidence>
<feature type="transmembrane region" description="Helical" evidence="21">
    <location>
        <begin position="480"/>
        <end position="502"/>
    </location>
</feature>
<reference evidence="23" key="1">
    <citation type="submission" date="2016-05" db="EMBL/GenBank/DDBJ databases">
        <authorList>
            <person name="Lavstsen T."/>
            <person name="Jespersen J.S."/>
        </authorList>
    </citation>
    <scope>NUCLEOTIDE SEQUENCE</scope>
    <source>
        <tissue evidence="23">Brain</tissue>
    </source>
</reference>
<evidence type="ECO:0000256" key="20">
    <source>
        <dbReference type="SAM" id="MobiDB-lite"/>
    </source>
</evidence>
<dbReference type="InterPro" id="IPR044880">
    <property type="entry name" value="NCX_ion-bd_dom_sf"/>
</dbReference>
<comment type="similarity">
    <text evidence="2">Belongs to the Ca(2+):cation antiporter (CaCA) (TC 2.A.19) family. SLC24A subfamily.</text>
</comment>
<evidence type="ECO:0000256" key="10">
    <source>
        <dbReference type="ARBA" id="ARBA00022737"/>
    </source>
</evidence>
<keyword evidence="7" id="KW-0109">Calcium transport</keyword>
<keyword evidence="11" id="KW-0106">Calcium</keyword>
<gene>
    <name evidence="23" type="primary">SLC24A3</name>
</gene>
<feature type="transmembrane region" description="Helical" evidence="21">
    <location>
        <begin position="246"/>
        <end position="267"/>
    </location>
</feature>
<feature type="transmembrane region" description="Helical" evidence="21">
    <location>
        <begin position="32"/>
        <end position="53"/>
    </location>
</feature>
<keyword evidence="5" id="KW-1003">Cell membrane</keyword>
<evidence type="ECO:0000313" key="23">
    <source>
        <dbReference type="EMBL" id="SBQ57702.1"/>
    </source>
</evidence>
<keyword evidence="8 21" id="KW-0812">Transmembrane</keyword>
<keyword evidence="14" id="KW-0915">Sodium</keyword>
<dbReference type="AlphaFoldDB" id="A0A1A8FF95"/>
<evidence type="ECO:0000256" key="11">
    <source>
        <dbReference type="ARBA" id="ARBA00022837"/>
    </source>
</evidence>
<comment type="subcellular location">
    <subcellularLocation>
        <location evidence="1">Cell membrane</location>
        <topology evidence="1">Multi-pass membrane protein</topology>
    </subcellularLocation>
</comment>
<feature type="transmembrane region" description="Helical" evidence="21">
    <location>
        <begin position="584"/>
        <end position="602"/>
    </location>
</feature>
<feature type="transmembrane region" description="Helical" evidence="21">
    <location>
        <begin position="117"/>
        <end position="136"/>
    </location>
</feature>
<evidence type="ECO:0000256" key="9">
    <source>
        <dbReference type="ARBA" id="ARBA00022729"/>
    </source>
</evidence>
<evidence type="ECO:0000259" key="22">
    <source>
        <dbReference type="Pfam" id="PF01699"/>
    </source>
</evidence>
<organism evidence="23">
    <name type="scientific">Nothobranchius korthausae</name>
    <dbReference type="NCBI Taxonomy" id="1143690"/>
    <lineage>
        <taxon>Eukaryota</taxon>
        <taxon>Metazoa</taxon>
        <taxon>Chordata</taxon>
        <taxon>Craniata</taxon>
        <taxon>Vertebrata</taxon>
        <taxon>Euteleostomi</taxon>
        <taxon>Actinopterygii</taxon>
        <taxon>Neopterygii</taxon>
        <taxon>Teleostei</taxon>
        <taxon>Neoteleostei</taxon>
        <taxon>Acanthomorphata</taxon>
        <taxon>Ovalentaria</taxon>
        <taxon>Atherinomorphae</taxon>
        <taxon>Cyprinodontiformes</taxon>
        <taxon>Nothobranchiidae</taxon>
        <taxon>Nothobranchius</taxon>
    </lineage>
</organism>
<evidence type="ECO:0000256" key="15">
    <source>
        <dbReference type="ARBA" id="ARBA00023065"/>
    </source>
</evidence>
<dbReference type="Gene3D" id="1.20.1420.30">
    <property type="entry name" value="NCX, central ion-binding region"/>
    <property type="match status" value="2"/>
</dbReference>
<evidence type="ECO:0000256" key="1">
    <source>
        <dbReference type="ARBA" id="ARBA00004651"/>
    </source>
</evidence>
<evidence type="ECO:0000256" key="19">
    <source>
        <dbReference type="ARBA" id="ARBA00033627"/>
    </source>
</evidence>
<keyword evidence="12" id="KW-0630">Potassium</keyword>
<sequence>MDASASSGIRYRNQVMPDRRRVRARRKRRKELVLIQICLFGGLLLVVKGISFLTEDSGFHVSIPGQERHAGRRLLQEMDNSSLEAAEMDEEPKNCTAPALHEFPTDLFSHQERTEGAVVLHVLCTIYMFCALALVCDDYFVPSLEKICERLHLSEDVAGATFMAAGSSAPELFTSVIGVFITKGDVGVGTIVGSAVFNILCIIGVCGFFAGQAVKLSHWALLRDSVFYTFSITALIVFIYDEKVCWWESLVLTLMYAVYILIMKFNGRAHRYFSRRKKSSANLTNGLMGSTDLEDISCDATAVLLKKANYHCTPSVLMVDELLSAYPHQLSFSEAGMRIMITNHFSPRTRLTMASRMLINERQRLINTTETRINCITNGDSDSAVRVQGRRGLDNGRGGADLGLNGRCRLQRLESGNETENEDENDMEGDGEEESSGPVVPFKIPVGVCNKLKWLVMWPLSLLLFFTVPNCAEKRWERWFMVTFFTATIWIAGLSYIMVWMVTVIGFTLGIPDVIMGITFLAAGTSVPDCMASVIVARQGLGDMAISNSIGSNVFDILVGLGLPWALQTLCIDYGSVVHLNSRGLIFSVGLLLASVFFTVLGVHLNNWTLDHRLGLACLFMYAVFLCFSILIEFNVFIFVNLPTCRDIH</sequence>
<evidence type="ECO:0000256" key="6">
    <source>
        <dbReference type="ARBA" id="ARBA00022538"/>
    </source>
</evidence>
<keyword evidence="6" id="KW-0633">Potassium transport</keyword>
<evidence type="ECO:0000256" key="8">
    <source>
        <dbReference type="ARBA" id="ARBA00022692"/>
    </source>
</evidence>
<comment type="catalytic activity">
    <reaction evidence="19">
        <text>Ca(2+)(out) + K(+)(out) + 4 Na(+)(in) = Ca(2+)(in) + K(+)(in) + 4 Na(+)(out)</text>
        <dbReference type="Rhea" id="RHEA:69967"/>
        <dbReference type="ChEBI" id="CHEBI:29101"/>
        <dbReference type="ChEBI" id="CHEBI:29103"/>
        <dbReference type="ChEBI" id="CHEBI:29108"/>
    </reaction>
</comment>
<dbReference type="FunFam" id="1.20.1420.30:FF:000006">
    <property type="entry name" value="sodium/potassium/calcium exchanger 4 isoform X1"/>
    <property type="match status" value="1"/>
</dbReference>
<dbReference type="GO" id="GO:0008273">
    <property type="term" value="F:calcium, potassium:sodium antiporter activity"/>
    <property type="evidence" value="ECO:0007669"/>
    <property type="project" value="TreeGrafter"/>
</dbReference>
<keyword evidence="4" id="KW-0050">Antiport</keyword>
<dbReference type="PANTHER" id="PTHR10846">
    <property type="entry name" value="SODIUM/POTASSIUM/CALCIUM EXCHANGER"/>
    <property type="match status" value="1"/>
</dbReference>
<keyword evidence="18" id="KW-0739">Sodium transport</keyword>
<dbReference type="InterPro" id="IPR004837">
    <property type="entry name" value="NaCa_Exmemb"/>
</dbReference>
<keyword evidence="3" id="KW-0813">Transport</keyword>
<feature type="transmembrane region" description="Helical" evidence="21">
    <location>
        <begin position="157"/>
        <end position="181"/>
    </location>
</feature>
<feature type="transmembrane region" description="Helical" evidence="21">
    <location>
        <begin position="187"/>
        <end position="209"/>
    </location>
</feature>
<dbReference type="GO" id="GO:0005886">
    <property type="term" value="C:plasma membrane"/>
    <property type="evidence" value="ECO:0007669"/>
    <property type="project" value="UniProtKB-SubCell"/>
</dbReference>
<evidence type="ECO:0000256" key="2">
    <source>
        <dbReference type="ARBA" id="ARBA00005364"/>
    </source>
</evidence>
<evidence type="ECO:0000256" key="16">
    <source>
        <dbReference type="ARBA" id="ARBA00023136"/>
    </source>
</evidence>